<dbReference type="InterPro" id="IPR036779">
    <property type="entry name" value="LysM_dom_sf"/>
</dbReference>
<dbReference type="EMBL" id="FNUL01000001">
    <property type="protein sequence ID" value="SEF38932.1"/>
    <property type="molecule type" value="Genomic_DNA"/>
</dbReference>
<sequence>MNMTRRNLKEIRPNNYINNREVVLSKRTIERRKKRARRLRTIFGIKLSLISFAVLMITVVTIVAFFNINAKASETNEAKMTTKYYTSIEIKNDDTLWNLEDQYNNGNESKKNYINNIMELNNLNSETIYSGENLIVYYYGN</sequence>
<accession>A0A1H5RKP3</accession>
<dbReference type="Pfam" id="PF01476">
    <property type="entry name" value="LysM"/>
    <property type="match status" value="1"/>
</dbReference>
<dbReference type="InterPro" id="IPR018392">
    <property type="entry name" value="LysM"/>
</dbReference>
<keyword evidence="1" id="KW-0812">Transmembrane</keyword>
<dbReference type="RefSeq" id="WP_181022453.1">
    <property type="nucleotide sequence ID" value="NZ_FNUL01000001.1"/>
</dbReference>
<feature type="transmembrane region" description="Helical" evidence="1">
    <location>
        <begin position="41"/>
        <end position="66"/>
    </location>
</feature>
<evidence type="ECO:0000313" key="4">
    <source>
        <dbReference type="Proteomes" id="UP000236726"/>
    </source>
</evidence>
<keyword evidence="1" id="KW-1133">Transmembrane helix</keyword>
<keyword evidence="1" id="KW-0472">Membrane</keyword>
<organism evidence="3 4">
    <name type="scientific">Lachnospira multipara</name>
    <dbReference type="NCBI Taxonomy" id="28051"/>
    <lineage>
        <taxon>Bacteria</taxon>
        <taxon>Bacillati</taxon>
        <taxon>Bacillota</taxon>
        <taxon>Clostridia</taxon>
        <taxon>Lachnospirales</taxon>
        <taxon>Lachnospiraceae</taxon>
        <taxon>Lachnospira</taxon>
    </lineage>
</organism>
<keyword evidence="4" id="KW-1185">Reference proteome</keyword>
<evidence type="ECO:0000259" key="2">
    <source>
        <dbReference type="Pfam" id="PF01476"/>
    </source>
</evidence>
<protein>
    <submittedName>
        <fullName evidence="3">LysM domain-containing protein</fullName>
    </submittedName>
</protein>
<feature type="domain" description="LysM" evidence="2">
    <location>
        <begin position="89"/>
        <end position="136"/>
    </location>
</feature>
<dbReference type="Gene3D" id="3.10.350.10">
    <property type="entry name" value="LysM domain"/>
    <property type="match status" value="1"/>
</dbReference>
<proteinExistence type="predicted"/>
<evidence type="ECO:0000313" key="3">
    <source>
        <dbReference type="EMBL" id="SEF38932.1"/>
    </source>
</evidence>
<name>A0A1H5RKP3_9FIRM</name>
<reference evidence="3 4" key="1">
    <citation type="submission" date="2016-10" db="EMBL/GenBank/DDBJ databases">
        <authorList>
            <person name="de Groot N.N."/>
        </authorList>
    </citation>
    <scope>NUCLEOTIDE SEQUENCE [LARGE SCALE GENOMIC DNA]</scope>
    <source>
        <strain evidence="3 4">D15d</strain>
    </source>
</reference>
<dbReference type="AlphaFoldDB" id="A0A1H5RKP3"/>
<gene>
    <name evidence="3" type="ORF">SAMN05216537_101113</name>
</gene>
<dbReference type="Proteomes" id="UP000236726">
    <property type="component" value="Unassembled WGS sequence"/>
</dbReference>
<evidence type="ECO:0000256" key="1">
    <source>
        <dbReference type="SAM" id="Phobius"/>
    </source>
</evidence>